<gene>
    <name evidence="3" type="ORF">L373_00695</name>
    <name evidence="4" type="ORF">SK91_03059</name>
</gene>
<feature type="compositionally biased region" description="Low complexity" evidence="1">
    <location>
        <begin position="36"/>
        <end position="53"/>
    </location>
</feature>
<keyword evidence="2" id="KW-0732">Signal</keyword>
<evidence type="ECO:0000313" key="6">
    <source>
        <dbReference type="Proteomes" id="UP000036305"/>
    </source>
</evidence>
<evidence type="ECO:0000313" key="4">
    <source>
        <dbReference type="EMBL" id="KLY34160.1"/>
    </source>
</evidence>
<dbReference type="InterPro" id="IPR022293">
    <property type="entry name" value="Integrating-conj_element"/>
</dbReference>
<feature type="region of interest" description="Disordered" evidence="1">
    <location>
        <begin position="36"/>
        <end position="57"/>
    </location>
</feature>
<reference evidence="4 6" key="2">
    <citation type="submission" date="2015-06" db="EMBL/GenBank/DDBJ databases">
        <title>The Genome Sequence of None.</title>
        <authorList>
            <consortium name="The Broad Institute Genomics Platform"/>
            <consortium name="The Broad Institute Genome Sequencing Center for Infectious Disease"/>
            <person name="Earl A.M."/>
            <person name="Onderdonk A.B."/>
            <person name="Kirby J."/>
            <person name="Ferraro M.J."/>
            <person name="Huang S."/>
            <person name="Spencer M."/>
            <person name="Fodor A."/>
            <person name="Hooper D."/>
            <person name="Dekker J."/>
            <person name="O'Brien T."/>
            <person name="Quan V."/>
            <person name="Gombosev A."/>
            <person name="Delaney M."/>
            <person name="DuBois A."/>
            <person name="Ernst C."/>
            <person name="Kim D.S."/>
            <person name="Rossman W."/>
            <person name="Gohs F."/>
            <person name="Petruso H."/>
            <person name="Nozar T."/>
            <person name="Mougeot F."/>
            <person name="Manson-McGuire A."/>
            <person name="Young S."/>
            <person name="Abouelleil A."/>
            <person name="Cao P."/>
            <person name="Chapman S.B."/>
            <person name="Griggs A."/>
            <person name="Priest M."/>
            <person name="Shea T."/>
            <person name="Wortman I."/>
            <person name="Wortman J.R."/>
            <person name="Nusbaum C."/>
            <person name="Birren B."/>
        </authorList>
    </citation>
    <scope>NUCLEOTIDE SEQUENCE [LARGE SCALE GENOMIC DNA]</scope>
    <source>
        <strain evidence="4 6">MGH87</strain>
    </source>
</reference>
<comment type="caution">
    <text evidence="3">The sequence shown here is derived from an EMBL/GenBank/DDBJ whole genome shotgun (WGS) entry which is preliminary data.</text>
</comment>
<organism evidence="3 5">
    <name type="scientific">Klebsiella michiganensis</name>
    <dbReference type="NCBI Taxonomy" id="1134687"/>
    <lineage>
        <taxon>Bacteria</taxon>
        <taxon>Pseudomonadati</taxon>
        <taxon>Pseudomonadota</taxon>
        <taxon>Gammaproteobacteria</taxon>
        <taxon>Enterobacterales</taxon>
        <taxon>Enterobacteriaceae</taxon>
        <taxon>Klebsiella/Raoultella group</taxon>
        <taxon>Klebsiella</taxon>
    </lineage>
</organism>
<accession>A0A0J2HGB5</accession>
<dbReference type="AlphaFoldDB" id="A0A0J2HGB5"/>
<sequence length="241" mass="27032">MKHQMRRILMAGVLSLPLCVAASTVTTQSNQSQQTSLQASSANQVQTQQQGQQWGLSDEDWSRYQSLMKGARGIMSPGLDPLTALGVETDNSSERRRLAELWVKHEYARTEKELAFQREINTAWLRLYPETLAVNMGNAAGIAHDTQGRLALFVKESCSRCDARLAAVIADNRPVDIYLVGNDVSDEKIRSWAISHGIPVEKVRNRQITLNHDRGLWQRYGQGQMPVILQQGEEGWQIAAF</sequence>
<proteinExistence type="predicted"/>
<name>A0A0J2HGB5_9ENTR</name>
<dbReference type="Proteomes" id="UP000020202">
    <property type="component" value="Unassembled WGS sequence"/>
</dbReference>
<evidence type="ECO:0000256" key="2">
    <source>
        <dbReference type="SAM" id="SignalP"/>
    </source>
</evidence>
<evidence type="ECO:0000313" key="5">
    <source>
        <dbReference type="Proteomes" id="UP000020202"/>
    </source>
</evidence>
<feature type="signal peptide" evidence="2">
    <location>
        <begin position="1"/>
        <end position="22"/>
    </location>
</feature>
<dbReference type="NCBIfam" id="TIGR03759">
    <property type="entry name" value="conj_TIGR03759"/>
    <property type="match status" value="1"/>
</dbReference>
<keyword evidence="6" id="KW-1185">Reference proteome</keyword>
<reference evidence="3 5" key="1">
    <citation type="submission" date="2014-01" db="EMBL/GenBank/DDBJ databases">
        <title>The Genome Sequence of Klebsiella oxytoca MGH 27.</title>
        <authorList>
            <consortium name="The Broad Institute Genomics Platform"/>
            <consortium name="The Broad Institute Genome Sequencing Center for Infectious Disease"/>
            <person name="Murphy C."/>
            <person name="Cosimi L."/>
            <person name="Cerqueira G."/>
            <person name="Feldgarden M."/>
            <person name="Earl A."/>
            <person name="Hung D."/>
            <person name="Onderdonk A.B."/>
            <person name="Ferraro M.J."/>
            <person name="Hooper D."/>
            <person name="Dekker J."/>
            <person name="O'Brien T."/>
            <person name="Huang S."/>
            <person name="Quan V."/>
            <person name="Ernst C."/>
            <person name="Delaney M."/>
            <person name="DuBois A."/>
            <person name="Kim D.S."/>
            <person name="Young S.K."/>
            <person name="Zeng Q."/>
            <person name="Gargeya S."/>
            <person name="Fitzgerald M."/>
            <person name="Abouelleil A."/>
            <person name="Alvarado L."/>
            <person name="Berlin A.M."/>
            <person name="Chapman S.B."/>
            <person name="Gainer-Dewar J."/>
            <person name="Goldberg J."/>
            <person name="Gnerre S."/>
            <person name="Griggs A."/>
            <person name="Gujja S."/>
            <person name="Hansen M."/>
            <person name="Howarth C."/>
            <person name="Imamovic A."/>
            <person name="Ireland A."/>
            <person name="Larimer J."/>
            <person name="McCowan C."/>
            <person name="Murphy C."/>
            <person name="Pearson M."/>
            <person name="Poon T.W."/>
            <person name="Priest M."/>
            <person name="Roberts A."/>
            <person name="Saif S."/>
            <person name="Shea T."/>
            <person name="Sykes S."/>
            <person name="Wortman J."/>
            <person name="Nusbaum C."/>
            <person name="Birren B."/>
        </authorList>
    </citation>
    <scope>NUCLEOTIDE SEQUENCE [LARGE SCALE GENOMIC DNA]</scope>
    <source>
        <strain evidence="3 5">MGH 27</strain>
    </source>
</reference>
<feature type="chain" id="PRO_5044292033" evidence="2">
    <location>
        <begin position="23"/>
        <end position="241"/>
    </location>
</feature>
<dbReference type="EMBL" id="JCNZ01000005">
    <property type="protein sequence ID" value="EWF92404.1"/>
    <property type="molecule type" value="Genomic_DNA"/>
</dbReference>
<dbReference type="EMBL" id="LEUS01000018">
    <property type="protein sequence ID" value="KLY34160.1"/>
    <property type="molecule type" value="Genomic_DNA"/>
</dbReference>
<evidence type="ECO:0000313" key="3">
    <source>
        <dbReference type="EMBL" id="EWF92404.1"/>
    </source>
</evidence>
<dbReference type="Proteomes" id="UP000036305">
    <property type="component" value="Unassembled WGS sequence"/>
</dbReference>
<protein>
    <submittedName>
        <fullName evidence="3">Integrating conjugative element protein</fullName>
    </submittedName>
</protein>
<evidence type="ECO:0000256" key="1">
    <source>
        <dbReference type="SAM" id="MobiDB-lite"/>
    </source>
</evidence>